<reference evidence="2" key="2">
    <citation type="journal article" date="2021" name="J Anim Sci Technol">
        <title>Complete genome sequence of Paenibacillus konkukensis sp. nov. SK3146 as a potential probiotic strain.</title>
        <authorList>
            <person name="Jung H.I."/>
            <person name="Park S."/>
            <person name="Niu K.M."/>
            <person name="Lee S.W."/>
            <person name="Kothari D."/>
            <person name="Yi K.J."/>
            <person name="Kim S.K."/>
        </authorList>
    </citation>
    <scope>NUCLEOTIDE SEQUENCE</scope>
    <source>
        <strain evidence="2">SK3146</strain>
    </source>
</reference>
<dbReference type="Proteomes" id="UP001057134">
    <property type="component" value="Chromosome"/>
</dbReference>
<proteinExistence type="predicted"/>
<evidence type="ECO:0000313" key="2">
    <source>
        <dbReference type="EMBL" id="UQZ83211.1"/>
    </source>
</evidence>
<evidence type="ECO:0000256" key="1">
    <source>
        <dbReference type="SAM" id="MobiDB-lite"/>
    </source>
</evidence>
<feature type="region of interest" description="Disordered" evidence="1">
    <location>
        <begin position="36"/>
        <end position="55"/>
    </location>
</feature>
<accession>A0ABY4RLF3</accession>
<sequence>MEITEGLAMTINKKTMTLLAAAAVCAAISGCSTGTATTEGTAAPSSGGEAAQSKPNEKITLTMWGGVPAESGPQEVVDAWNAQHPDIQVKYERFVNDDAGNMKLDTALTTDQGVDLFVSYSQTLLQRRVDAGFAVDLGTFKDYNIDEKIAGAAEWKTNGKYYGMPTSKSQFFVWFNKDLLDQAGLKVPDAWTWQDMKMYAEKLKSDSRYGLVQHLEPFPDPLDSVSTKYGYTKPDGSSNMDHPLYGQWLETLKAMMQDGRTTVPYAEQVTSKMPVETVFLKGEAAMLNAGTWIFRSANNMKDNPRSFKIAFAPVPRLTDKAEDFVTRGGTGDAISINAKSKNKEAAWKFLTWYADGGMLPMVPGGRFPASKSVNADETLKLLLGDNAATYDQESLKKVLFNDSAKYTRSLPKQVMDLRQEEYENFFTGKKDVKATLEAIARRHNDYLKQNKK</sequence>
<feature type="compositionally biased region" description="Low complexity" evidence="1">
    <location>
        <begin position="36"/>
        <end position="48"/>
    </location>
</feature>
<organism evidence="2 3">
    <name type="scientific">Paenibacillus konkukensis</name>
    <dbReference type="NCBI Taxonomy" id="2020716"/>
    <lineage>
        <taxon>Bacteria</taxon>
        <taxon>Bacillati</taxon>
        <taxon>Bacillota</taxon>
        <taxon>Bacilli</taxon>
        <taxon>Bacillales</taxon>
        <taxon>Paenibacillaceae</taxon>
        <taxon>Paenibacillus</taxon>
    </lineage>
</organism>
<dbReference type="Gene3D" id="3.40.190.10">
    <property type="entry name" value="Periplasmic binding protein-like II"/>
    <property type="match status" value="1"/>
</dbReference>
<dbReference type="SUPFAM" id="SSF53850">
    <property type="entry name" value="Periplasmic binding protein-like II"/>
    <property type="match status" value="1"/>
</dbReference>
<dbReference type="InterPro" id="IPR006059">
    <property type="entry name" value="SBP"/>
</dbReference>
<dbReference type="PANTHER" id="PTHR43649:SF12">
    <property type="entry name" value="DIACETYLCHITOBIOSE BINDING PROTEIN DASA"/>
    <property type="match status" value="1"/>
</dbReference>
<protein>
    <submittedName>
        <fullName evidence="2">ABC transporter substrate-binding protein YesO</fullName>
    </submittedName>
</protein>
<reference evidence="2" key="1">
    <citation type="submission" date="2018-02" db="EMBL/GenBank/DDBJ databases">
        <authorList>
            <person name="Kim S.-K."/>
            <person name="Jung H.-I."/>
            <person name="Lee S.-W."/>
        </authorList>
    </citation>
    <scope>NUCLEOTIDE SEQUENCE</scope>
    <source>
        <strain evidence="2">SK3146</strain>
    </source>
</reference>
<dbReference type="InterPro" id="IPR050490">
    <property type="entry name" value="Bact_solute-bd_prot1"/>
</dbReference>
<dbReference type="EMBL" id="CP027059">
    <property type="protein sequence ID" value="UQZ83211.1"/>
    <property type="molecule type" value="Genomic_DNA"/>
</dbReference>
<gene>
    <name evidence="2" type="primary">yesO_10</name>
    <name evidence="2" type="ORF">SK3146_02372</name>
</gene>
<evidence type="ECO:0000313" key="3">
    <source>
        <dbReference type="Proteomes" id="UP001057134"/>
    </source>
</evidence>
<dbReference type="Pfam" id="PF01547">
    <property type="entry name" value="SBP_bac_1"/>
    <property type="match status" value="1"/>
</dbReference>
<dbReference type="PANTHER" id="PTHR43649">
    <property type="entry name" value="ARABINOSE-BINDING PROTEIN-RELATED"/>
    <property type="match status" value="1"/>
</dbReference>
<keyword evidence="3" id="KW-1185">Reference proteome</keyword>
<name>A0ABY4RLF3_9BACL</name>